<keyword evidence="3" id="KW-1185">Reference proteome</keyword>
<feature type="region of interest" description="Disordered" evidence="1">
    <location>
        <begin position="65"/>
        <end position="85"/>
    </location>
</feature>
<evidence type="ECO:0000256" key="1">
    <source>
        <dbReference type="SAM" id="MobiDB-lite"/>
    </source>
</evidence>
<protein>
    <submittedName>
        <fullName evidence="2">Uncharacterized protein</fullName>
    </submittedName>
</protein>
<accession>A0A3D8JY01</accession>
<name>A0A3D8JY01_9BURK</name>
<evidence type="ECO:0000313" key="2">
    <source>
        <dbReference type="EMBL" id="RDU97241.1"/>
    </source>
</evidence>
<proteinExistence type="predicted"/>
<evidence type="ECO:0000313" key="3">
    <source>
        <dbReference type="Proteomes" id="UP000256838"/>
    </source>
</evidence>
<organism evidence="2 3">
    <name type="scientific">Trinickia dinghuensis</name>
    <dbReference type="NCBI Taxonomy" id="2291023"/>
    <lineage>
        <taxon>Bacteria</taxon>
        <taxon>Pseudomonadati</taxon>
        <taxon>Pseudomonadota</taxon>
        <taxon>Betaproteobacteria</taxon>
        <taxon>Burkholderiales</taxon>
        <taxon>Burkholderiaceae</taxon>
        <taxon>Trinickia</taxon>
    </lineage>
</organism>
<sequence length="85" mass="9525">MLYQHSKTFKYKTQPDFLWLGYRLTNGDTVMHAFLPINEMGRSRSLATHSAVLSDAATVAPRGRFKSFPAPSRKPDSLALLQGPM</sequence>
<dbReference type="Proteomes" id="UP000256838">
    <property type="component" value="Unassembled WGS sequence"/>
</dbReference>
<dbReference type="EMBL" id="QRGA01000010">
    <property type="protein sequence ID" value="RDU97241.1"/>
    <property type="molecule type" value="Genomic_DNA"/>
</dbReference>
<dbReference type="AlphaFoldDB" id="A0A3D8JY01"/>
<reference evidence="2 3" key="1">
    <citation type="submission" date="2018-08" db="EMBL/GenBank/DDBJ databases">
        <title>Paraburkholderia sp. DHOM06 isolated from forest soil.</title>
        <authorList>
            <person name="Gao Z.-H."/>
            <person name="Qiu L.-H."/>
        </authorList>
    </citation>
    <scope>NUCLEOTIDE SEQUENCE [LARGE SCALE GENOMIC DNA]</scope>
    <source>
        <strain evidence="2 3">DHOM06</strain>
    </source>
</reference>
<comment type="caution">
    <text evidence="2">The sequence shown here is derived from an EMBL/GenBank/DDBJ whole genome shotgun (WGS) entry which is preliminary data.</text>
</comment>
<gene>
    <name evidence="2" type="ORF">DWV00_18500</name>
</gene>